<feature type="region of interest" description="Disordered" evidence="1">
    <location>
        <begin position="51"/>
        <end position="90"/>
    </location>
</feature>
<dbReference type="GO" id="GO:0003723">
    <property type="term" value="F:RNA binding"/>
    <property type="evidence" value="ECO:0007669"/>
    <property type="project" value="TreeGrafter"/>
</dbReference>
<feature type="non-terminal residue" evidence="4">
    <location>
        <position position="697"/>
    </location>
</feature>
<protein>
    <submittedName>
        <fullName evidence="4">Uncharacterized protein</fullName>
    </submittedName>
</protein>
<evidence type="ECO:0000256" key="1">
    <source>
        <dbReference type="SAM" id="MobiDB-lite"/>
    </source>
</evidence>
<dbReference type="EMBL" id="WNTK01000271">
    <property type="protein sequence ID" value="KAG9470496.1"/>
    <property type="molecule type" value="Genomic_DNA"/>
</dbReference>
<feature type="compositionally biased region" description="Basic and acidic residues" evidence="1">
    <location>
        <begin position="68"/>
        <end position="90"/>
    </location>
</feature>
<dbReference type="GO" id="GO:0044528">
    <property type="term" value="P:regulation of mitochondrial mRNA stability"/>
    <property type="evidence" value="ECO:0007669"/>
    <property type="project" value="InterPro"/>
</dbReference>
<dbReference type="GO" id="GO:0000963">
    <property type="term" value="P:mitochondrial RNA processing"/>
    <property type="evidence" value="ECO:0007669"/>
    <property type="project" value="TreeGrafter"/>
</dbReference>
<dbReference type="GO" id="GO:0035770">
    <property type="term" value="C:ribonucleoprotein granule"/>
    <property type="evidence" value="ECO:0007669"/>
    <property type="project" value="TreeGrafter"/>
</dbReference>
<evidence type="ECO:0000313" key="5">
    <source>
        <dbReference type="Proteomes" id="UP000770717"/>
    </source>
</evidence>
<evidence type="ECO:0000259" key="3">
    <source>
        <dbReference type="Pfam" id="PF08368"/>
    </source>
</evidence>
<dbReference type="PANTHER" id="PTHR21228:SF70">
    <property type="entry name" value="FAST KINASE DOMAIN-CONTAINING PROTEIN 5, MITOCHONDRIAL"/>
    <property type="match status" value="1"/>
</dbReference>
<gene>
    <name evidence="4" type="ORF">GDO78_017597</name>
</gene>
<name>A0A8J6JVD2_ELECQ</name>
<dbReference type="Pfam" id="PF08368">
    <property type="entry name" value="FAST_2"/>
    <property type="match status" value="1"/>
</dbReference>
<dbReference type="GO" id="GO:0005759">
    <property type="term" value="C:mitochondrial matrix"/>
    <property type="evidence" value="ECO:0007669"/>
    <property type="project" value="TreeGrafter"/>
</dbReference>
<feature type="domain" description="FAST kinase leucine-rich" evidence="2">
    <location>
        <begin position="446"/>
        <end position="516"/>
    </location>
</feature>
<dbReference type="OrthoDB" id="10064757at2759"/>
<comment type="caution">
    <text evidence="4">The sequence shown here is derived from an EMBL/GenBank/DDBJ whole genome shotgun (WGS) entry which is preliminary data.</text>
</comment>
<dbReference type="Pfam" id="PF06743">
    <property type="entry name" value="FAST_1"/>
    <property type="match status" value="1"/>
</dbReference>
<evidence type="ECO:0000259" key="2">
    <source>
        <dbReference type="Pfam" id="PF06743"/>
    </source>
</evidence>
<dbReference type="Proteomes" id="UP000770717">
    <property type="component" value="Unassembled WGS sequence"/>
</dbReference>
<organism evidence="4 5">
    <name type="scientific">Eleutherodactylus coqui</name>
    <name type="common">Puerto Rican coqui</name>
    <dbReference type="NCBI Taxonomy" id="57060"/>
    <lineage>
        <taxon>Eukaryota</taxon>
        <taxon>Metazoa</taxon>
        <taxon>Chordata</taxon>
        <taxon>Craniata</taxon>
        <taxon>Vertebrata</taxon>
        <taxon>Euteleostomi</taxon>
        <taxon>Amphibia</taxon>
        <taxon>Batrachia</taxon>
        <taxon>Anura</taxon>
        <taxon>Neobatrachia</taxon>
        <taxon>Hyloidea</taxon>
        <taxon>Eleutherodactylidae</taxon>
        <taxon>Eleutherodactylinae</taxon>
        <taxon>Eleutherodactylus</taxon>
        <taxon>Eleutherodactylus</taxon>
    </lineage>
</organism>
<reference evidence="4" key="1">
    <citation type="thesis" date="2020" institute="ProQuest LLC" country="789 East Eisenhower Parkway, Ann Arbor, MI, USA">
        <title>Comparative Genomics and Chromosome Evolution.</title>
        <authorList>
            <person name="Mudd A.B."/>
        </authorList>
    </citation>
    <scope>NUCLEOTIDE SEQUENCE</scope>
    <source>
        <strain evidence="4">HN-11 Male</strain>
        <tissue evidence="4">Kidney and liver</tissue>
    </source>
</reference>
<dbReference type="InterPro" id="IPR050870">
    <property type="entry name" value="FAST_kinase"/>
</dbReference>
<proteinExistence type="predicted"/>
<dbReference type="PANTHER" id="PTHR21228">
    <property type="entry name" value="FAST LEU-RICH DOMAIN-CONTAINING"/>
    <property type="match status" value="1"/>
</dbReference>
<feature type="domain" description="FAST kinase-like protein subdomain 2" evidence="3">
    <location>
        <begin position="527"/>
        <end position="617"/>
    </location>
</feature>
<evidence type="ECO:0000313" key="4">
    <source>
        <dbReference type="EMBL" id="KAG9470496.1"/>
    </source>
</evidence>
<keyword evidence="5" id="KW-1185">Reference proteome</keyword>
<dbReference type="InterPro" id="IPR010622">
    <property type="entry name" value="FAST_Leu-rich"/>
</dbReference>
<dbReference type="AlphaFoldDB" id="A0A8J6JVD2"/>
<sequence length="697" mass="79796">MATALCRGWQRGVFRAATFSSITRWTNTKTPPTFSTTNDVLDSYLKKEHGGAEELQDANKPSVCSRTNDIKKGRPERDYNQQYSKQDKKETIRPRVKKLIKRLPEQSKRFSEVYKKPSGMYDDVESYDTKMDPRGFQQSRPEYKSLCYNFQTTMEICLEEGKTLLQKVACNDDLAPAEIPNFLEKLSCLPEDHINRLTSSEEFTKLCSSNIKSLHVYTHEDLIRVLAAFVRLNVPKEHPILKAYERELSRRVRFLSTNELLLVADMFRCLSFRTDRFVDTMYIYMDLCCMDLSLSQAVQLIYLIGEKRYAPEDLMRKLEAVVLRDVQTITLDEIGTVCLGFFKSGHGLSPHLMRTFGDMIMENSDNISNFSLVSVLKMFRFTRVNHIDFFRQIGQEAHKRIPNMGIQGIMHVTLCFSSFRILNENLMNAVASVIPDRVSYCRSKDIAKLLWSFGRLNYDPPNADIFYSALITEISKNLEEFLDFPEHFLTCLMGLAFCQRFPLDLIEVALSEEFIRSSLKRTMFELKKDLFTIAGSVEIECPEYTGENISPELRQEVTQMLVSFSKQDIHIREEELNAVSTLEILLGGPEFVKYHMILPHTRSKDVEVHLDINNKPIALNSNIAQAKQSKEGLVAVQVTDDLIGQLLNKSLNQTPEDAHNGLKASPKPKSSAKITEGLLTQLTNKKPATEITKLALQ</sequence>
<accession>A0A8J6JVD2</accession>
<dbReference type="InterPro" id="IPR013579">
    <property type="entry name" value="FAST_2"/>
</dbReference>